<dbReference type="AlphaFoldDB" id="A0A0B7H4Y2"/>
<dbReference type="Proteomes" id="UP000038055">
    <property type="component" value="Unassembled WGS sequence"/>
</dbReference>
<accession>A0A0B7H4Y2</accession>
<organism evidence="1 2">
    <name type="scientific">Capnocytophaga cynodegmi</name>
    <dbReference type="NCBI Taxonomy" id="28189"/>
    <lineage>
        <taxon>Bacteria</taxon>
        <taxon>Pseudomonadati</taxon>
        <taxon>Bacteroidota</taxon>
        <taxon>Flavobacteriia</taxon>
        <taxon>Flavobacteriales</taxon>
        <taxon>Flavobacteriaceae</taxon>
        <taxon>Capnocytophaga</taxon>
    </lineage>
</organism>
<evidence type="ECO:0000313" key="1">
    <source>
        <dbReference type="EMBL" id="CEN34666.1"/>
    </source>
</evidence>
<name>A0A0B7H4Y2_9FLAO</name>
<protein>
    <submittedName>
        <fullName evidence="1">Uncharacterized protein</fullName>
    </submittedName>
</protein>
<reference evidence="2" key="1">
    <citation type="submission" date="2015-01" db="EMBL/GenBank/DDBJ databases">
        <authorList>
            <person name="MANFREDI Pablo"/>
        </authorList>
    </citation>
    <scope>NUCLEOTIDE SEQUENCE [LARGE SCALE GENOMIC DNA]</scope>
    <source>
        <strain evidence="2">Ccyn2B</strain>
    </source>
</reference>
<evidence type="ECO:0000313" key="2">
    <source>
        <dbReference type="Proteomes" id="UP000038055"/>
    </source>
</evidence>
<dbReference type="EMBL" id="CDOD01000015">
    <property type="protein sequence ID" value="CEN34666.1"/>
    <property type="molecule type" value="Genomic_DNA"/>
</dbReference>
<proteinExistence type="predicted"/>
<dbReference type="RefSeq" id="WP_041991588.1">
    <property type="nucleotide sequence ID" value="NZ_CDOD01000015.1"/>
</dbReference>
<sequence>MRIGTRLAILLYQNDVYQRAIEINTNDYRLDDAIGYSLWDINEFDKEEDMKKYQLTEQEYEAIQFDYFWLEDLLVKINNYHSELDYSKIRVKRFSKPSKLRELLERIYLIEKEHIQKDLSDLSSKIRNHRQELTQTKIYMGRVPKEDVPNFDEVLSAMDDIERKYIGHYDKISFINLLGILTGTLMDITDDYNVRIIMFAG</sequence>
<keyword evidence="2" id="KW-1185">Reference proteome</keyword>
<gene>
    <name evidence="1" type="ORF">CCYN2B_220030</name>
</gene>